<evidence type="ECO:0000313" key="2">
    <source>
        <dbReference type="EMBL" id="CUK19918.1"/>
    </source>
</evidence>
<dbReference type="Pfam" id="PF17194">
    <property type="entry name" value="AbiEi_3_N"/>
    <property type="match status" value="1"/>
</dbReference>
<name>A0A0N7MB08_9RHOB</name>
<organism evidence="2 3">
    <name type="scientific">Ruegeria denitrificans</name>
    <dbReference type="NCBI Taxonomy" id="1715692"/>
    <lineage>
        <taxon>Bacteria</taxon>
        <taxon>Pseudomonadati</taxon>
        <taxon>Pseudomonadota</taxon>
        <taxon>Alphaproteobacteria</taxon>
        <taxon>Rhodobacterales</taxon>
        <taxon>Roseobacteraceae</taxon>
        <taxon>Ruegeria</taxon>
    </lineage>
</organism>
<accession>A0A0N7MB08</accession>
<sequence length="273" mass="31157">MNAGRSQNLKKVLDSVPAGYLVDANWLTAHGIAYETFRDYVKRGWLERVHRGVFRRPVPNPSASNTVDWKACLISMQHIMGYNFHVGGKTALSQQGYDHYLRLGNNAPVWIYGYKIPNWLTKLPLNAPIETRNTSLFADQALGVTNDDIKSENSLPWDWQLRMSTPERAVMEAIDELPDHESFHNLDMVFEGLTTLRPKLLSALLLSCKKIKVRRLFFVFADRHNHPWRKRLDADAFNLGTGDRALVKGGRIHPRYRIMVPEEFVTTGAENGA</sequence>
<protein>
    <recommendedName>
        <fullName evidence="1">Transcriptional regulator AbiEi antitoxin N-terminal domain-containing protein</fullName>
    </recommendedName>
</protein>
<dbReference type="Proteomes" id="UP000051260">
    <property type="component" value="Unassembled WGS sequence"/>
</dbReference>
<dbReference type="Pfam" id="PF11459">
    <property type="entry name" value="AbiEi_3"/>
    <property type="match status" value="1"/>
</dbReference>
<dbReference type="STRING" id="1715692.RUE5091_04448"/>
<gene>
    <name evidence="2" type="ORF">RUE5091_04448</name>
</gene>
<feature type="domain" description="Transcriptional regulator AbiEi antitoxin N-terminal" evidence="1">
    <location>
        <begin position="7"/>
        <end position="103"/>
    </location>
</feature>
<evidence type="ECO:0000259" key="1">
    <source>
        <dbReference type="Pfam" id="PF17194"/>
    </source>
</evidence>
<dbReference type="OrthoDB" id="1550938at2"/>
<dbReference type="InterPro" id="IPR033455">
    <property type="entry name" value="AbiEi_3_N"/>
</dbReference>
<dbReference type="RefSeq" id="WP_058284044.1">
    <property type="nucleotide sequence ID" value="NZ_CYUD01000024.1"/>
</dbReference>
<dbReference type="EMBL" id="CYUD01000024">
    <property type="protein sequence ID" value="CUK19918.1"/>
    <property type="molecule type" value="Genomic_DNA"/>
</dbReference>
<evidence type="ECO:0000313" key="3">
    <source>
        <dbReference type="Proteomes" id="UP000051260"/>
    </source>
</evidence>
<reference evidence="3" key="1">
    <citation type="submission" date="2015-09" db="EMBL/GenBank/DDBJ databases">
        <authorList>
            <person name="Rodrigo-Torres L."/>
            <person name="Arahal D.R."/>
        </authorList>
    </citation>
    <scope>NUCLEOTIDE SEQUENCE [LARGE SCALE GENOMIC DNA]</scope>
    <source>
        <strain evidence="3">CECT 5091</strain>
    </source>
</reference>
<keyword evidence="3" id="KW-1185">Reference proteome</keyword>
<dbReference type="AlphaFoldDB" id="A0A0N7MB08"/>
<dbReference type="InterPro" id="IPR021561">
    <property type="entry name" value="AbiEi_3"/>
</dbReference>
<proteinExistence type="predicted"/>